<feature type="coiled-coil region" evidence="1">
    <location>
        <begin position="627"/>
        <end position="689"/>
    </location>
</feature>
<organism evidence="2">
    <name type="scientific">Guillardia theta (strain CCMP2712)</name>
    <name type="common">Cryptophyte</name>
    <dbReference type="NCBI Taxonomy" id="905079"/>
    <lineage>
        <taxon>Eukaryota</taxon>
        <taxon>Cryptophyceae</taxon>
        <taxon>Pyrenomonadales</taxon>
        <taxon>Geminigeraceae</taxon>
        <taxon>Guillardia</taxon>
    </lineage>
</organism>
<dbReference type="EnsemblProtists" id="EKX45521">
    <property type="protein sequence ID" value="EKX45521"/>
    <property type="gene ID" value="GUITHDRAFT_108395"/>
</dbReference>
<keyword evidence="1" id="KW-0175">Coiled coil</keyword>
<dbReference type="KEGG" id="gtt:GUITHDRAFT_108395"/>
<reference evidence="4" key="2">
    <citation type="submission" date="2012-11" db="EMBL/GenBank/DDBJ databases">
        <authorList>
            <person name="Kuo A."/>
            <person name="Curtis B.A."/>
            <person name="Tanifuji G."/>
            <person name="Burki F."/>
            <person name="Gruber A."/>
            <person name="Irimia M."/>
            <person name="Maruyama S."/>
            <person name="Arias M.C."/>
            <person name="Ball S.G."/>
            <person name="Gile G.H."/>
            <person name="Hirakawa Y."/>
            <person name="Hopkins J.F."/>
            <person name="Rensing S.A."/>
            <person name="Schmutz J."/>
            <person name="Symeonidi A."/>
            <person name="Elias M."/>
            <person name="Eveleigh R.J."/>
            <person name="Herman E.K."/>
            <person name="Klute M.J."/>
            <person name="Nakayama T."/>
            <person name="Obornik M."/>
            <person name="Reyes-Prieto A."/>
            <person name="Armbrust E.V."/>
            <person name="Aves S.J."/>
            <person name="Beiko R.G."/>
            <person name="Coutinho P."/>
            <person name="Dacks J.B."/>
            <person name="Durnford D.G."/>
            <person name="Fast N.M."/>
            <person name="Green B.R."/>
            <person name="Grisdale C."/>
            <person name="Hempe F."/>
            <person name="Henrissat B."/>
            <person name="Hoppner M.P."/>
            <person name="Ishida K.-I."/>
            <person name="Kim E."/>
            <person name="Koreny L."/>
            <person name="Kroth P.G."/>
            <person name="Liu Y."/>
            <person name="Malik S.-B."/>
            <person name="Maier U.G."/>
            <person name="McRose D."/>
            <person name="Mock T."/>
            <person name="Neilson J.A."/>
            <person name="Onodera N.T."/>
            <person name="Poole A.M."/>
            <person name="Pritham E.J."/>
            <person name="Richards T.A."/>
            <person name="Rocap G."/>
            <person name="Roy S.W."/>
            <person name="Sarai C."/>
            <person name="Schaack S."/>
            <person name="Shirato S."/>
            <person name="Slamovits C.H."/>
            <person name="Spencer D.F."/>
            <person name="Suzuki S."/>
            <person name="Worden A.Z."/>
            <person name="Zauner S."/>
            <person name="Barry K."/>
            <person name="Bell C."/>
            <person name="Bharti A.K."/>
            <person name="Crow J.A."/>
            <person name="Grimwood J."/>
            <person name="Kramer R."/>
            <person name="Lindquist E."/>
            <person name="Lucas S."/>
            <person name="Salamov A."/>
            <person name="McFadden G.I."/>
            <person name="Lane C.E."/>
            <person name="Keeling P.J."/>
            <person name="Gray M.W."/>
            <person name="Grigoriev I.V."/>
            <person name="Archibald J.M."/>
        </authorList>
    </citation>
    <scope>NUCLEOTIDE SEQUENCE</scope>
    <source>
        <strain evidence="4">CCMP2712</strain>
    </source>
</reference>
<dbReference type="PaxDb" id="55529-EKX45521"/>
<feature type="coiled-coil region" evidence="1">
    <location>
        <begin position="212"/>
        <end position="270"/>
    </location>
</feature>
<dbReference type="OrthoDB" id="10690881at2759"/>
<protein>
    <submittedName>
        <fullName evidence="2 3">Uncharacterized protein</fullName>
    </submittedName>
</protein>
<reference evidence="2 4" key="1">
    <citation type="journal article" date="2012" name="Nature">
        <title>Algal genomes reveal evolutionary mosaicism and the fate of nucleomorphs.</title>
        <authorList>
            <consortium name="DOE Joint Genome Institute"/>
            <person name="Curtis B.A."/>
            <person name="Tanifuji G."/>
            <person name="Burki F."/>
            <person name="Gruber A."/>
            <person name="Irimia M."/>
            <person name="Maruyama S."/>
            <person name="Arias M.C."/>
            <person name="Ball S.G."/>
            <person name="Gile G.H."/>
            <person name="Hirakawa Y."/>
            <person name="Hopkins J.F."/>
            <person name="Kuo A."/>
            <person name="Rensing S.A."/>
            <person name="Schmutz J."/>
            <person name="Symeonidi A."/>
            <person name="Elias M."/>
            <person name="Eveleigh R.J."/>
            <person name="Herman E.K."/>
            <person name="Klute M.J."/>
            <person name="Nakayama T."/>
            <person name="Obornik M."/>
            <person name="Reyes-Prieto A."/>
            <person name="Armbrust E.V."/>
            <person name="Aves S.J."/>
            <person name="Beiko R.G."/>
            <person name="Coutinho P."/>
            <person name="Dacks J.B."/>
            <person name="Durnford D.G."/>
            <person name="Fast N.M."/>
            <person name="Green B.R."/>
            <person name="Grisdale C.J."/>
            <person name="Hempel F."/>
            <person name="Henrissat B."/>
            <person name="Hoppner M.P."/>
            <person name="Ishida K."/>
            <person name="Kim E."/>
            <person name="Koreny L."/>
            <person name="Kroth P.G."/>
            <person name="Liu Y."/>
            <person name="Malik S.B."/>
            <person name="Maier U.G."/>
            <person name="McRose D."/>
            <person name="Mock T."/>
            <person name="Neilson J.A."/>
            <person name="Onodera N.T."/>
            <person name="Poole A.M."/>
            <person name="Pritham E.J."/>
            <person name="Richards T.A."/>
            <person name="Rocap G."/>
            <person name="Roy S.W."/>
            <person name="Sarai C."/>
            <person name="Schaack S."/>
            <person name="Shirato S."/>
            <person name="Slamovits C.H."/>
            <person name="Spencer D.F."/>
            <person name="Suzuki S."/>
            <person name="Worden A.Z."/>
            <person name="Zauner S."/>
            <person name="Barry K."/>
            <person name="Bell C."/>
            <person name="Bharti A.K."/>
            <person name="Crow J.A."/>
            <person name="Grimwood J."/>
            <person name="Kramer R."/>
            <person name="Lindquist E."/>
            <person name="Lucas S."/>
            <person name="Salamov A."/>
            <person name="McFadden G.I."/>
            <person name="Lane C.E."/>
            <person name="Keeling P.J."/>
            <person name="Gray M.W."/>
            <person name="Grigoriev I.V."/>
            <person name="Archibald J.M."/>
        </authorList>
    </citation>
    <scope>NUCLEOTIDE SEQUENCE</scope>
    <source>
        <strain evidence="2 4">CCMP2712</strain>
    </source>
</reference>
<evidence type="ECO:0000313" key="2">
    <source>
        <dbReference type="EMBL" id="EKX45521.1"/>
    </source>
</evidence>
<dbReference type="Gene3D" id="1.10.287.1490">
    <property type="match status" value="1"/>
</dbReference>
<proteinExistence type="predicted"/>
<gene>
    <name evidence="2" type="ORF">GUITHDRAFT_108395</name>
</gene>
<dbReference type="OMA" id="FANEMYS"/>
<keyword evidence="4" id="KW-1185">Reference proteome</keyword>
<dbReference type="Proteomes" id="UP000011087">
    <property type="component" value="Unassembled WGS sequence"/>
</dbReference>
<feature type="coiled-coil region" evidence="1">
    <location>
        <begin position="302"/>
        <end position="584"/>
    </location>
</feature>
<dbReference type="EMBL" id="JH992998">
    <property type="protein sequence ID" value="EKX45521.1"/>
    <property type="molecule type" value="Genomic_DNA"/>
</dbReference>
<dbReference type="RefSeq" id="XP_005832501.1">
    <property type="nucleotide sequence ID" value="XM_005832444.1"/>
</dbReference>
<dbReference type="HOGENOM" id="CLU_390022_0_0_1"/>
<dbReference type="AlphaFoldDB" id="L1JAG5"/>
<dbReference type="STRING" id="905079.L1JAG5"/>
<dbReference type="GeneID" id="17302195"/>
<evidence type="ECO:0000313" key="3">
    <source>
        <dbReference type="EnsemblProtists" id="EKX45521"/>
    </source>
</evidence>
<sequence>MAGRPAPPAERRRVSGGWDMAGITGVSINHVGTDQHARQRPKSALVGRKIVGHGSNIVPYKTETNGCGTEDGGSFRKTSSVPIIYPQERHSISGADPSKQINGSCELLGIKIRPLSAFTTSSGMKGAASATEKFEIEELKKEILEITRRLNTMKDMSTTEAMLKRFVCTSDPTQVHMAKSSLMALVLQRHEEFQRFALFASGGLGRGCRTRLKVLDNLVEKAKELHHEALEKGKEHVSAVEALQTAQLEIRKLTEERELLRATLSHASKSKGGSMQIIRPFSASRVKEKPVESQLEKSCSGCETLEEQLKESRGKLVGARREVEGLEEKVAGLQREKEELLALKLSLEQRNAMARKSGEEIPAGVKDLEELRKKVAALEKTLKGKEEEVRAAKKKAEEEAGKSAKLAKEVKDKGERIKELEKLLGESNSKVNVLEKRINDLSLNMQANDESNDSAFQRERQLLKQIELLTQEMTEARKEAERSQERVKVVQREKEEALEALGGLKRRIKEEADESDAIQKKLIAEMKQLKEQLGSSQREVASRDKTIGQLEVSVRNGKDKISELEEEIQALKGLMGKKDEAEELRGKVGQLLSSNGELKDKVTVLGSEKSALEGELSVLRKKWDGREREWRQEVERTEAEQKKERAALAERVRLLEGRSSEWEKGKAELLQLRERLKEVEKEGKDSSSNLFLSCLVLLLTSQQAKSWT</sequence>
<reference evidence="3" key="3">
    <citation type="submission" date="2016-03" db="UniProtKB">
        <authorList>
            <consortium name="EnsemblProtists"/>
        </authorList>
    </citation>
    <scope>IDENTIFICATION</scope>
</reference>
<name>L1JAG5_GUITC</name>
<accession>L1JAG5</accession>
<evidence type="ECO:0000256" key="1">
    <source>
        <dbReference type="SAM" id="Coils"/>
    </source>
</evidence>
<evidence type="ECO:0000313" key="4">
    <source>
        <dbReference type="Proteomes" id="UP000011087"/>
    </source>
</evidence>